<evidence type="ECO:0000313" key="3">
    <source>
        <dbReference type="Proteomes" id="UP001385951"/>
    </source>
</evidence>
<gene>
    <name evidence="2" type="ORF">QCA50_013587</name>
</gene>
<keyword evidence="1" id="KW-0175">Coiled coil</keyword>
<dbReference type="EMBL" id="JASBNA010000031">
    <property type="protein sequence ID" value="KAK7683325.1"/>
    <property type="molecule type" value="Genomic_DNA"/>
</dbReference>
<reference evidence="2 3" key="1">
    <citation type="submission" date="2022-09" db="EMBL/GenBank/DDBJ databases">
        <authorList>
            <person name="Palmer J.M."/>
        </authorList>
    </citation>
    <scope>NUCLEOTIDE SEQUENCE [LARGE SCALE GENOMIC DNA]</scope>
    <source>
        <strain evidence="2 3">DSM 7382</strain>
    </source>
</reference>
<feature type="coiled-coil region" evidence="1">
    <location>
        <begin position="233"/>
        <end position="260"/>
    </location>
</feature>
<dbReference type="AlphaFoldDB" id="A0AAW0FPX2"/>
<sequence length="317" mass="35907">MPKYSATVEISAPEQCTPAHANLRSMTFSSQEDVIDQVRNLRFNHELIHHEFEAIRRALQNIHGYAKGSKRDECWRMIEDWSHLHDTYLKLLWMSKSIAGDARATAIDFVDAFFPHVIADNEVDIQTRTDMLGDYIKHLESNKNHSKSLTDGFTQLQSDVECFHDRWKLKIKESGLIHMSSRHRSYEASIAELNTQLRPLRFKLYALKVTMVIVTSAKGVIAAIDEARENNGKTALSHALVEAKNEIRRLKDRAVFLKGAKAEDPYDPIISDIAAKLGAIASLWNGVGCFHFTLDVISTSNTNVIRSRATLDSFVVL</sequence>
<protein>
    <submittedName>
        <fullName evidence="2">Uncharacterized protein</fullName>
    </submittedName>
</protein>
<name>A0AAW0FPX2_9APHY</name>
<accession>A0AAW0FPX2</accession>
<organism evidence="2 3">
    <name type="scientific">Cerrena zonata</name>
    <dbReference type="NCBI Taxonomy" id="2478898"/>
    <lineage>
        <taxon>Eukaryota</taxon>
        <taxon>Fungi</taxon>
        <taxon>Dikarya</taxon>
        <taxon>Basidiomycota</taxon>
        <taxon>Agaricomycotina</taxon>
        <taxon>Agaricomycetes</taxon>
        <taxon>Polyporales</taxon>
        <taxon>Cerrenaceae</taxon>
        <taxon>Cerrena</taxon>
    </lineage>
</organism>
<proteinExistence type="predicted"/>
<comment type="caution">
    <text evidence="2">The sequence shown here is derived from an EMBL/GenBank/DDBJ whole genome shotgun (WGS) entry which is preliminary data.</text>
</comment>
<dbReference type="Proteomes" id="UP001385951">
    <property type="component" value="Unassembled WGS sequence"/>
</dbReference>
<keyword evidence="3" id="KW-1185">Reference proteome</keyword>
<evidence type="ECO:0000313" key="2">
    <source>
        <dbReference type="EMBL" id="KAK7683325.1"/>
    </source>
</evidence>
<evidence type="ECO:0000256" key="1">
    <source>
        <dbReference type="SAM" id="Coils"/>
    </source>
</evidence>